<reference evidence="13" key="2">
    <citation type="submission" date="2015-09" db="EMBL/GenBank/DDBJ databases">
        <title>Cronobacter genome sequencing and assembly.</title>
        <authorList>
            <person name="Descombes P."/>
            <person name="Baert L."/>
            <person name="Ngom-Bru C."/>
            <person name="Barretto C."/>
        </authorList>
    </citation>
    <scope>NUCLEOTIDE SEQUENCE [LARGE SCALE GENOMIC DNA]</scope>
    <source>
        <strain evidence="13">LMG 26250</strain>
    </source>
</reference>
<dbReference type="SMART" id="SM00304">
    <property type="entry name" value="HAMP"/>
    <property type="match status" value="1"/>
</dbReference>
<dbReference type="FunFam" id="1.10.287.950:FF:000001">
    <property type="entry name" value="Methyl-accepting chemotaxis sensory transducer"/>
    <property type="match status" value="1"/>
</dbReference>
<evidence type="ECO:0000256" key="6">
    <source>
        <dbReference type="SAM" id="Phobius"/>
    </source>
</evidence>
<dbReference type="EMBL" id="CAKW01000091">
    <property type="protein sequence ID" value="CCJ73146.1"/>
    <property type="molecule type" value="Genomic_DNA"/>
</dbReference>
<dbReference type="GO" id="GO:0004888">
    <property type="term" value="F:transmembrane signaling receptor activity"/>
    <property type="evidence" value="ECO:0007669"/>
    <property type="project" value="TreeGrafter"/>
</dbReference>
<evidence type="ECO:0000256" key="2">
    <source>
        <dbReference type="ARBA" id="ARBA00022500"/>
    </source>
</evidence>
<feature type="domain" description="HAMP" evidence="8">
    <location>
        <begin position="310"/>
        <end position="362"/>
    </location>
</feature>
<dbReference type="PANTHER" id="PTHR43531">
    <property type="entry name" value="PROTEIN ICFG"/>
    <property type="match status" value="1"/>
</dbReference>
<proteinExistence type="inferred from homology"/>
<dbReference type="Proteomes" id="UP000067320">
    <property type="component" value="Chromosome"/>
</dbReference>
<dbReference type="Gene3D" id="1.10.287.950">
    <property type="entry name" value="Methyl-accepting chemotaxis protein"/>
    <property type="match status" value="1"/>
</dbReference>
<dbReference type="SUPFAM" id="SSF58104">
    <property type="entry name" value="Methyl-accepting chemotaxis protein (MCP) signaling domain"/>
    <property type="match status" value="1"/>
</dbReference>
<dbReference type="PROSITE" id="PS51753">
    <property type="entry name" value="HBM"/>
    <property type="match status" value="1"/>
</dbReference>
<keyword evidence="13" id="KW-1185">Reference proteome</keyword>
<keyword evidence="6" id="KW-0812">Transmembrane</keyword>
<feature type="domain" description="HBM" evidence="9">
    <location>
        <begin position="47"/>
        <end position="283"/>
    </location>
</feature>
<reference evidence="11" key="1">
    <citation type="submission" date="2012-07" db="EMBL/GenBank/DDBJ databases">
        <authorList>
            <person name="Cummings C."/>
        </authorList>
    </citation>
    <scope>NUCLEOTIDE SEQUENCE</scope>
    <source>
        <strain evidence="11">1330</strain>
    </source>
</reference>
<evidence type="ECO:0000313" key="12">
    <source>
        <dbReference type="Proteomes" id="UP000009340"/>
    </source>
</evidence>
<dbReference type="AlphaFoldDB" id="K8A1A2"/>
<dbReference type="Pfam" id="PF00015">
    <property type="entry name" value="MCPsignal"/>
    <property type="match status" value="1"/>
</dbReference>
<dbReference type="Pfam" id="PF00672">
    <property type="entry name" value="HAMP"/>
    <property type="match status" value="1"/>
</dbReference>
<dbReference type="PATRIC" id="fig|1073999.7.peg.3524"/>
<dbReference type="PROSITE" id="PS50885">
    <property type="entry name" value="HAMP"/>
    <property type="match status" value="1"/>
</dbReference>
<dbReference type="Proteomes" id="UP000009340">
    <property type="component" value="Unassembled WGS sequence"/>
</dbReference>
<evidence type="ECO:0000259" key="8">
    <source>
        <dbReference type="PROSITE" id="PS50885"/>
    </source>
</evidence>
<dbReference type="InterPro" id="IPR003660">
    <property type="entry name" value="HAMP_dom"/>
</dbReference>
<dbReference type="PROSITE" id="PS50111">
    <property type="entry name" value="CHEMOTAXIS_TRANSDUC_2"/>
    <property type="match status" value="1"/>
</dbReference>
<dbReference type="KEGG" id="ccon:AFK62_16845"/>
<evidence type="ECO:0000313" key="11">
    <source>
        <dbReference type="EMBL" id="CCJ73146.1"/>
    </source>
</evidence>
<dbReference type="GO" id="GO:0007165">
    <property type="term" value="P:signal transduction"/>
    <property type="evidence" value="ECO:0007669"/>
    <property type="project" value="UniProtKB-KW"/>
</dbReference>
<dbReference type="eggNOG" id="COG0840">
    <property type="taxonomic scope" value="Bacteria"/>
</dbReference>
<evidence type="ECO:0000259" key="7">
    <source>
        <dbReference type="PROSITE" id="PS50111"/>
    </source>
</evidence>
<keyword evidence="3 5" id="KW-0807">Transducer</keyword>
<evidence type="ECO:0000256" key="5">
    <source>
        <dbReference type="PROSITE-ProRule" id="PRU00284"/>
    </source>
</evidence>
<dbReference type="CDD" id="cd11386">
    <property type="entry name" value="MCP_signal"/>
    <property type="match status" value="1"/>
</dbReference>
<evidence type="ECO:0000256" key="3">
    <source>
        <dbReference type="ARBA" id="ARBA00023224"/>
    </source>
</evidence>
<organism evidence="11 12">
    <name type="scientific">Cronobacter condimenti 1330</name>
    <dbReference type="NCBI Taxonomy" id="1073999"/>
    <lineage>
        <taxon>Bacteria</taxon>
        <taxon>Pseudomonadati</taxon>
        <taxon>Pseudomonadota</taxon>
        <taxon>Gammaproteobacteria</taxon>
        <taxon>Enterobacterales</taxon>
        <taxon>Enterobacteriaceae</taxon>
        <taxon>Cronobacter</taxon>
    </lineage>
</organism>
<dbReference type="InterPro" id="IPR032255">
    <property type="entry name" value="HBM"/>
</dbReference>
<dbReference type="InterPro" id="IPR004089">
    <property type="entry name" value="MCPsignal_dom"/>
</dbReference>
<comment type="subcellular location">
    <subcellularLocation>
        <location evidence="1">Cell inner membrane</location>
        <topology evidence="1">Multi-pass membrane protein</topology>
    </subcellularLocation>
</comment>
<feature type="transmembrane region" description="Helical" evidence="6">
    <location>
        <begin position="286"/>
        <end position="308"/>
    </location>
</feature>
<feature type="transmembrane region" description="Helical" evidence="6">
    <location>
        <begin position="20"/>
        <end position="42"/>
    </location>
</feature>
<evidence type="ECO:0000259" key="9">
    <source>
        <dbReference type="PROSITE" id="PS51753"/>
    </source>
</evidence>
<comment type="similarity">
    <text evidence="4">Belongs to the methyl-accepting chemotaxis (MCP) protein family.</text>
</comment>
<reference evidence="10 13" key="3">
    <citation type="journal article" date="2016" name="Genome Announc.">
        <title>Fully Closed Genome Sequences of Five Type Strains of the Genus Cronobacter and One Cronobacter sakazakii Strain.</title>
        <authorList>
            <person name="Moine D."/>
            <person name="Kassam M."/>
            <person name="Baert L."/>
            <person name="Tang Y."/>
            <person name="Barretto C."/>
            <person name="Ngom Bru C."/>
            <person name="Klijn A."/>
            <person name="Descombes P."/>
        </authorList>
    </citation>
    <scope>NUCLEOTIDE SEQUENCE [LARGE SCALE GENOMIC DNA]</scope>
    <source>
        <strain evidence="10 13">LMG 26250</strain>
    </source>
</reference>
<dbReference type="EMBL" id="CP012264">
    <property type="protein sequence ID" value="ALB64068.1"/>
    <property type="molecule type" value="Genomic_DNA"/>
</dbReference>
<name>K8A1A2_9ENTR</name>
<evidence type="ECO:0000256" key="4">
    <source>
        <dbReference type="ARBA" id="ARBA00029447"/>
    </source>
</evidence>
<keyword evidence="11" id="KW-0675">Receptor</keyword>
<dbReference type="SMART" id="SM01358">
    <property type="entry name" value="HBM"/>
    <property type="match status" value="1"/>
</dbReference>
<dbReference type="GO" id="GO:0005886">
    <property type="term" value="C:plasma membrane"/>
    <property type="evidence" value="ECO:0007669"/>
    <property type="project" value="UniProtKB-SubCell"/>
</dbReference>
<sequence length="656" mass="69634">MALVASFGEKVNNLSVGKKLTSSFMIVLVIMLLIAGAGIYGFSQVDENARKETLTVSIVTDLNEARINRTLFQLTGDEKYAELNAKALRQVEAQLSSLAEFDMDTEGRTRLVAMQTDLQTYLKARDKYVQVLRQHNKLAADLHEQWPSHFIDQASMLSEQTDISPQAAMLAARLATKAQQAQSAIDTLVARGDSDSLAKLNEQLSAIDATAALLSANTREAPLAWLPALADQTRMLHSSAALFVSAAAEQQTQSATLSAAAGELNQTVSEFHEFRKMRMAKSITHVETLMLSGTLAGVLFGLLIAAFITRNITRPLRETLDVANRIAQGDLTVTVSSARRDEPGLLMQSVGTMNDSLKSIITRVRHGVDNVSRASSEIAAGNIDLSSRTEEQSAAVVQTAASMEELTSTVKETAGNAQQASMLAAQASTNADRGGKVVNEVVETMRNIQASSGKIADIISVINGIAFQTNILALNAAVEAARAGEQGRGFAVVAGEVRTLASRSATAAKEIGALITEANQRVENGAQLVVSAGEAMEDIVGSVAQVRQIMDEIARACTEQSRGIAQIGQAMSEMDTTTQQNAALVEESSAAASSLEDQARELEQMVAVFNVGNGATHTPPPVAARPVVASPDPVLTAAPAPKKLAVAGAQGEWEHF</sequence>
<accession>K8A1A2</accession>
<evidence type="ECO:0000313" key="10">
    <source>
        <dbReference type="EMBL" id="ALB64068.1"/>
    </source>
</evidence>
<dbReference type="SMART" id="SM00283">
    <property type="entry name" value="MA"/>
    <property type="match status" value="1"/>
</dbReference>
<gene>
    <name evidence="10" type="ORF">AFK62_16845</name>
    <name evidence="11" type="ORF">BN137_2517</name>
</gene>
<keyword evidence="6" id="KW-0472">Membrane</keyword>
<dbReference type="RefSeq" id="WP_007674903.1">
    <property type="nucleotide sequence ID" value="NZ_CAKW01000091.1"/>
</dbReference>
<dbReference type="GO" id="GO:0006935">
    <property type="term" value="P:chemotaxis"/>
    <property type="evidence" value="ECO:0007669"/>
    <property type="project" value="UniProtKB-KW"/>
</dbReference>
<evidence type="ECO:0000313" key="13">
    <source>
        <dbReference type="Proteomes" id="UP000067320"/>
    </source>
</evidence>
<keyword evidence="6" id="KW-1133">Transmembrane helix</keyword>
<dbReference type="InterPro" id="IPR051310">
    <property type="entry name" value="MCP_chemotaxis"/>
</dbReference>
<dbReference type="STRING" id="1073999.AFK62_16845"/>
<keyword evidence="2" id="KW-0145">Chemotaxis</keyword>
<dbReference type="CDD" id="cd06225">
    <property type="entry name" value="HAMP"/>
    <property type="match status" value="1"/>
</dbReference>
<protein>
    <submittedName>
        <fullName evidence="10 11">Methyl-accepting Chemotaxis protein I (Serine chemoreceptor protein)</fullName>
    </submittedName>
</protein>
<feature type="domain" description="Methyl-accepting transducer" evidence="7">
    <location>
        <begin position="367"/>
        <end position="596"/>
    </location>
</feature>
<evidence type="ECO:0000256" key="1">
    <source>
        <dbReference type="ARBA" id="ARBA00004429"/>
    </source>
</evidence>
<dbReference type="PANTHER" id="PTHR43531:SF5">
    <property type="entry name" value="METHYL-ACCEPTING CHEMOTAXIS PROTEIN III"/>
    <property type="match status" value="1"/>
</dbReference>